<name>A0A060HMQ5_9ARCH</name>
<dbReference type="STRING" id="926571.NVIE_002810"/>
<dbReference type="InterPro" id="IPR006195">
    <property type="entry name" value="aa-tRNA-synth_II"/>
</dbReference>
<dbReference type="Pfam" id="PF13393">
    <property type="entry name" value="tRNA-synt_His"/>
    <property type="match status" value="1"/>
</dbReference>
<evidence type="ECO:0000256" key="4">
    <source>
        <dbReference type="HAMAP-Rule" id="MF_00127"/>
    </source>
</evidence>
<evidence type="ECO:0000256" key="3">
    <source>
        <dbReference type="ARBA" id="ARBA00047639"/>
    </source>
</evidence>
<evidence type="ECO:0000259" key="6">
    <source>
        <dbReference type="PROSITE" id="PS50862"/>
    </source>
</evidence>
<keyword evidence="4" id="KW-0067">ATP-binding</keyword>
<dbReference type="Gene3D" id="3.40.50.800">
    <property type="entry name" value="Anticodon-binding domain"/>
    <property type="match status" value="1"/>
</dbReference>
<dbReference type="PANTHER" id="PTHR43707">
    <property type="entry name" value="HISTIDYL-TRNA SYNTHETASE"/>
    <property type="match status" value="1"/>
</dbReference>
<feature type="domain" description="Aminoacyl-transfer RNA synthetases class-II family profile" evidence="6">
    <location>
        <begin position="59"/>
        <end position="370"/>
    </location>
</feature>
<feature type="binding site" evidence="5">
    <location>
        <position position="302"/>
    </location>
    <ligand>
        <name>L-histidine</name>
        <dbReference type="ChEBI" id="CHEBI:57595"/>
    </ligand>
</feature>
<feature type="binding site" evidence="5">
    <location>
        <begin position="306"/>
        <end position="307"/>
    </location>
    <ligand>
        <name>L-histidine</name>
        <dbReference type="ChEBI" id="CHEBI:57595"/>
    </ligand>
</feature>
<dbReference type="EMBL" id="CP007536">
    <property type="protein sequence ID" value="AIC14467.1"/>
    <property type="molecule type" value="Genomic_DNA"/>
</dbReference>
<keyword evidence="4" id="KW-0030">Aminoacyl-tRNA synthetase</keyword>
<keyword evidence="8" id="KW-1185">Reference proteome</keyword>
<evidence type="ECO:0000313" key="8">
    <source>
        <dbReference type="Proteomes" id="UP000027093"/>
    </source>
</evidence>
<feature type="binding site" evidence="5">
    <location>
        <begin position="115"/>
        <end position="117"/>
    </location>
    <ligand>
        <name>L-histidine</name>
        <dbReference type="ChEBI" id="CHEBI:57595"/>
    </ligand>
</feature>
<proteinExistence type="inferred from homology"/>
<protein>
    <recommendedName>
        <fullName evidence="4">Histidine--tRNA ligase</fullName>
        <ecNumber evidence="4">6.1.1.21</ecNumber>
    </recommendedName>
    <alternativeName>
        <fullName evidence="4">Histidyl-tRNA synthetase</fullName>
        <shortName evidence="4">HisRS</shortName>
    </alternativeName>
</protein>
<keyword evidence="4 7" id="KW-0436">Ligase</keyword>
<keyword evidence="4" id="KW-0963">Cytoplasm</keyword>
<dbReference type="GO" id="GO:0005524">
    <property type="term" value="F:ATP binding"/>
    <property type="evidence" value="ECO:0007669"/>
    <property type="project" value="UniProtKB-UniRule"/>
</dbReference>
<dbReference type="InterPro" id="IPR004516">
    <property type="entry name" value="HisRS/HisZ"/>
</dbReference>
<dbReference type="EC" id="6.1.1.21" evidence="4"/>
<feature type="binding site" evidence="5">
    <location>
        <position position="158"/>
    </location>
    <ligand>
        <name>L-histidine</name>
        <dbReference type="ChEBI" id="CHEBI:57595"/>
    </ligand>
</feature>
<dbReference type="InterPro" id="IPR015807">
    <property type="entry name" value="His-tRNA-ligase"/>
</dbReference>
<comment type="catalytic activity">
    <reaction evidence="3 4">
        <text>tRNA(His) + L-histidine + ATP = L-histidyl-tRNA(His) + AMP + diphosphate + H(+)</text>
        <dbReference type="Rhea" id="RHEA:17313"/>
        <dbReference type="Rhea" id="RHEA-COMP:9665"/>
        <dbReference type="Rhea" id="RHEA-COMP:9689"/>
        <dbReference type="ChEBI" id="CHEBI:15378"/>
        <dbReference type="ChEBI" id="CHEBI:30616"/>
        <dbReference type="ChEBI" id="CHEBI:33019"/>
        <dbReference type="ChEBI" id="CHEBI:57595"/>
        <dbReference type="ChEBI" id="CHEBI:78442"/>
        <dbReference type="ChEBI" id="CHEBI:78527"/>
        <dbReference type="ChEBI" id="CHEBI:456215"/>
        <dbReference type="EC" id="6.1.1.21"/>
    </reaction>
</comment>
<dbReference type="Pfam" id="PF03129">
    <property type="entry name" value="HGTP_anticodon"/>
    <property type="match status" value="1"/>
</dbReference>
<dbReference type="InterPro" id="IPR045864">
    <property type="entry name" value="aa-tRNA-synth_II/BPL/LPL"/>
</dbReference>
<dbReference type="InterPro" id="IPR036621">
    <property type="entry name" value="Anticodon-bd_dom_sf"/>
</dbReference>
<gene>
    <name evidence="4 7" type="primary">hisS</name>
    <name evidence="7" type="ORF">NVIE_002810</name>
</gene>
<organism evidence="7 8">
    <name type="scientific">Nitrososphaera viennensis EN76</name>
    <dbReference type="NCBI Taxonomy" id="926571"/>
    <lineage>
        <taxon>Archaea</taxon>
        <taxon>Nitrososphaerota</taxon>
        <taxon>Nitrososphaeria</taxon>
        <taxon>Nitrososphaerales</taxon>
        <taxon>Nitrososphaeraceae</taxon>
        <taxon>Nitrososphaera</taxon>
    </lineage>
</organism>
<dbReference type="SUPFAM" id="SSF52954">
    <property type="entry name" value="Class II aaRS ABD-related"/>
    <property type="match status" value="1"/>
</dbReference>
<dbReference type="PROSITE" id="PS50862">
    <property type="entry name" value="AA_TRNA_LIGASE_II"/>
    <property type="match status" value="1"/>
</dbReference>
<reference evidence="7 8" key="1">
    <citation type="journal article" date="2014" name="Int. J. Syst. Evol. Microbiol.">
        <title>Nitrososphaera viennensis gen. nov., sp. nov., an aerobic and mesophilic, ammonia-oxidizing archaeon from soil and a member of the archaeal phylum Thaumarchaeota.</title>
        <authorList>
            <person name="Stieglmeier M."/>
            <person name="Klingl A."/>
            <person name="Alves R.J."/>
            <person name="Rittmann S.K."/>
            <person name="Melcher M."/>
            <person name="Leisch N."/>
            <person name="Schleper C."/>
        </authorList>
    </citation>
    <scope>NUCLEOTIDE SEQUENCE [LARGE SCALE GENOMIC DNA]</scope>
    <source>
        <strain evidence="7">EN76</strain>
    </source>
</reference>
<dbReference type="InterPro" id="IPR041715">
    <property type="entry name" value="HisRS-like_core"/>
</dbReference>
<feature type="binding site" evidence="5">
    <location>
        <position position="162"/>
    </location>
    <ligand>
        <name>L-histidine</name>
        <dbReference type="ChEBI" id="CHEBI:57595"/>
    </ligand>
</feature>
<keyword evidence="2 4" id="KW-0547">Nucleotide-binding</keyword>
<sequence length="462" mass="50414">MIPSRLLSSHFMYYTPSYLSALATSAKSKCQQPRATGVKLELPRGMRDIESDDLAGINFVREKFFETARLFNFRMMEPSPLEMLSTLEAKSGASISNEIYAFKDKGDRDVALRFDLTIGLTRHVAARRDLKMPAKIAAFAGVWRYDEPQAGRYRYFHQWDIEVYGPFSLESDAEVIEFVSAFFKKLGLAVSIQVNDRQLVEEYIRKVLGISEEEKVLEMFRAVDKVPKKGAQGVLAEYKDAIEPAKLQSLIDFSKVTGTAGEVASKAGDVKGLQAWQKLSGLMDSLASRGVANATINLGIVRGLDYYSGIVFEVFDASGEGGALVGGGRYDRLTDAFGRKDIGATGAAGGIERIVLALQKHKAQEVAAKPLAYVAYATGDAKARALEIASMLRNAGIATDYDMLGRALRKQLDDASTKGAAVAIIVAPAELAENKVTVKSMKDGSETKQDISRLAEAVSKML</sequence>
<evidence type="ECO:0000256" key="2">
    <source>
        <dbReference type="ARBA" id="ARBA00022741"/>
    </source>
</evidence>
<comment type="similarity">
    <text evidence="1 4">Belongs to the class-II aminoacyl-tRNA synthetase family.</text>
</comment>
<comment type="subcellular location">
    <subcellularLocation>
        <location evidence="4">Cytoplasm</location>
    </subcellularLocation>
</comment>
<dbReference type="Proteomes" id="UP000027093">
    <property type="component" value="Chromosome"/>
</dbReference>
<evidence type="ECO:0000313" key="7">
    <source>
        <dbReference type="EMBL" id="AIC14467.1"/>
    </source>
</evidence>
<accession>A0A060HMQ5</accession>
<dbReference type="GO" id="GO:0004821">
    <property type="term" value="F:histidine-tRNA ligase activity"/>
    <property type="evidence" value="ECO:0007669"/>
    <property type="project" value="UniProtKB-UniRule"/>
</dbReference>
<dbReference type="PIRSF" id="PIRSF001549">
    <property type="entry name" value="His-tRNA_synth"/>
    <property type="match status" value="1"/>
</dbReference>
<dbReference type="AlphaFoldDB" id="A0A060HMQ5"/>
<dbReference type="GO" id="GO:0006427">
    <property type="term" value="P:histidyl-tRNA aminoacylation"/>
    <property type="evidence" value="ECO:0007669"/>
    <property type="project" value="UniProtKB-UniRule"/>
</dbReference>
<feature type="binding site" evidence="5">
    <location>
        <position position="144"/>
    </location>
    <ligand>
        <name>L-histidine</name>
        <dbReference type="ChEBI" id="CHEBI:57595"/>
    </ligand>
</feature>
<dbReference type="InterPro" id="IPR004154">
    <property type="entry name" value="Anticodon-bd"/>
</dbReference>
<dbReference type="NCBIfam" id="TIGR00442">
    <property type="entry name" value="hisS"/>
    <property type="match status" value="1"/>
</dbReference>
<dbReference type="SUPFAM" id="SSF55681">
    <property type="entry name" value="Class II aaRS and biotin synthetases"/>
    <property type="match status" value="1"/>
</dbReference>
<dbReference type="GO" id="GO:0005737">
    <property type="term" value="C:cytoplasm"/>
    <property type="evidence" value="ECO:0007669"/>
    <property type="project" value="UniProtKB-SubCell"/>
</dbReference>
<dbReference type="HOGENOM" id="CLU_025113_3_0_2"/>
<keyword evidence="4" id="KW-0648">Protein biosynthesis</keyword>
<dbReference type="CDD" id="cd00773">
    <property type="entry name" value="HisRS-like_core"/>
    <property type="match status" value="1"/>
</dbReference>
<dbReference type="Gene3D" id="3.30.930.10">
    <property type="entry name" value="Bira Bifunctional Protein, Domain 2"/>
    <property type="match status" value="1"/>
</dbReference>
<dbReference type="KEGG" id="nvn:NVIE_002810"/>
<dbReference type="HAMAP" id="MF_00127">
    <property type="entry name" value="His_tRNA_synth"/>
    <property type="match status" value="1"/>
</dbReference>
<evidence type="ECO:0000256" key="5">
    <source>
        <dbReference type="PIRSR" id="PIRSR001549-1"/>
    </source>
</evidence>
<dbReference type="PANTHER" id="PTHR43707:SF1">
    <property type="entry name" value="HISTIDINE--TRNA LIGASE, MITOCHONDRIAL-RELATED"/>
    <property type="match status" value="1"/>
</dbReference>
<evidence type="ECO:0000256" key="1">
    <source>
        <dbReference type="ARBA" id="ARBA00008226"/>
    </source>
</evidence>